<evidence type="ECO:0000256" key="1">
    <source>
        <dbReference type="ARBA" id="ARBA00004448"/>
    </source>
</evidence>
<proteinExistence type="inferred from homology"/>
<feature type="repeat" description="Solcar" evidence="10">
    <location>
        <begin position="242"/>
        <end position="325"/>
    </location>
</feature>
<evidence type="ECO:0000256" key="9">
    <source>
        <dbReference type="ARBA" id="ARBA00023136"/>
    </source>
</evidence>
<keyword evidence="13" id="KW-1185">Reference proteome</keyword>
<evidence type="ECO:0008006" key="14">
    <source>
        <dbReference type="Google" id="ProtNLM"/>
    </source>
</evidence>
<dbReference type="EMBL" id="KE384728">
    <property type="protein sequence ID" value="KJK80786.1"/>
    <property type="molecule type" value="Genomic_DNA"/>
</dbReference>
<dbReference type="InterPro" id="IPR002067">
    <property type="entry name" value="MCP"/>
</dbReference>
<keyword evidence="6" id="KW-0999">Mitochondrion inner membrane</keyword>
<evidence type="ECO:0000256" key="5">
    <source>
        <dbReference type="ARBA" id="ARBA00022737"/>
    </source>
</evidence>
<keyword evidence="3 11" id="KW-0813">Transport</keyword>
<evidence type="ECO:0000313" key="13">
    <source>
        <dbReference type="Proteomes" id="UP000054544"/>
    </source>
</evidence>
<dbReference type="STRING" id="1291518.A0A0D9P3W8"/>
<evidence type="ECO:0000256" key="8">
    <source>
        <dbReference type="ARBA" id="ARBA00023128"/>
    </source>
</evidence>
<feature type="repeat" description="Solcar" evidence="10">
    <location>
        <begin position="136"/>
        <end position="223"/>
    </location>
</feature>
<keyword evidence="9 10" id="KW-0472">Membrane</keyword>
<keyword evidence="7" id="KW-1133">Transmembrane helix</keyword>
<evidence type="ECO:0000256" key="6">
    <source>
        <dbReference type="ARBA" id="ARBA00022792"/>
    </source>
</evidence>
<dbReference type="InterPro" id="IPR044712">
    <property type="entry name" value="SLC25A32-like"/>
</dbReference>
<dbReference type="PANTHER" id="PTHR45683">
    <property type="entry name" value="MITOCHONDRIAL NICOTINAMIDE ADENINE DINUCLEOTIDE TRANSPORTER 1-RELATED-RELATED"/>
    <property type="match status" value="1"/>
</dbReference>
<keyword evidence="5" id="KW-0677">Repeat</keyword>
<name>A0A0D9P3W8_METAN</name>
<dbReference type="SUPFAM" id="SSF103506">
    <property type="entry name" value="Mitochondrial carrier"/>
    <property type="match status" value="1"/>
</dbReference>
<gene>
    <name evidence="12" type="ORF">H634G_03935</name>
</gene>
<comment type="similarity">
    <text evidence="2 11">Belongs to the mitochondrial carrier (TC 2.A.29) family.</text>
</comment>
<dbReference type="PROSITE" id="PS50920">
    <property type="entry name" value="SOLCAR"/>
    <property type="match status" value="3"/>
</dbReference>
<keyword evidence="8" id="KW-0496">Mitochondrion</keyword>
<dbReference type="AlphaFoldDB" id="A0A0D9P3W8"/>
<dbReference type="Proteomes" id="UP000054544">
    <property type="component" value="Unassembled WGS sequence"/>
</dbReference>
<sequence>MAGSILSVDNVGNAHPETPGYNLNLYMRDHRHGGLSPAVVESVAGLSAGVISTLVVHPLDIVKTRMQIHRSAGQPASPPTTVTILRSLTSNSRPVLSLYRGLTPNLVGNATSWASFFFFKSRFERAIAHANRRVRPSPADYFLASALAGASTSVLTNPIWVLKTRMLSSDKGSAGAYPSMLAGARTILRTEGVRGFYRGLAVSLLGVSHGAVQFAVYEPAKRVYFNNRIAEGDVNPRLTNEATVVISSVAKLVAGAVTYPYQVLRSRMQNYRADERFGRGIRGVVRRIWMEEGVVGFYRGLVPGVVRVMPATWVTFLVYENTSGRGWLGKDNPGHRSSPRAVARHQVIYPHGAEEAGRSAATHIVGNAAAYIREPMVVLVLSRMAFISSRRHVGELPEVFSHETNHTSNKGIREKRHTLAASECGKQGLCLRVPQSGMSQIGF</sequence>
<dbReference type="Pfam" id="PF00153">
    <property type="entry name" value="Mito_carr"/>
    <property type="match status" value="3"/>
</dbReference>
<dbReference type="OrthoDB" id="428293at2759"/>
<keyword evidence="4 10" id="KW-0812">Transmembrane</keyword>
<dbReference type="GO" id="GO:0005743">
    <property type="term" value="C:mitochondrial inner membrane"/>
    <property type="evidence" value="ECO:0007669"/>
    <property type="project" value="UniProtKB-SubCell"/>
</dbReference>
<dbReference type="InterPro" id="IPR023395">
    <property type="entry name" value="MCP_dom_sf"/>
</dbReference>
<organism evidence="12 13">
    <name type="scientific">Metarhizium anisopliae BRIP 53293</name>
    <dbReference type="NCBI Taxonomy" id="1291518"/>
    <lineage>
        <taxon>Eukaryota</taxon>
        <taxon>Fungi</taxon>
        <taxon>Dikarya</taxon>
        <taxon>Ascomycota</taxon>
        <taxon>Pezizomycotina</taxon>
        <taxon>Sordariomycetes</taxon>
        <taxon>Hypocreomycetidae</taxon>
        <taxon>Hypocreales</taxon>
        <taxon>Clavicipitaceae</taxon>
        <taxon>Metarhizium</taxon>
    </lineage>
</organism>
<evidence type="ECO:0000256" key="11">
    <source>
        <dbReference type="RuleBase" id="RU000488"/>
    </source>
</evidence>
<reference evidence="13" key="1">
    <citation type="journal article" date="2014" name="BMC Genomics">
        <title>The genome sequence of the biocontrol fungus Metarhizium anisopliae and comparative genomics of Metarhizium species.</title>
        <authorList>
            <person name="Pattemore J.A."/>
            <person name="Hane J.K."/>
            <person name="Williams A.H."/>
            <person name="Wilson B.A."/>
            <person name="Stodart B.J."/>
            <person name="Ash G.J."/>
        </authorList>
    </citation>
    <scope>NUCLEOTIDE SEQUENCE [LARGE SCALE GENOMIC DNA]</scope>
    <source>
        <strain evidence="13">BRIP 53293</strain>
    </source>
</reference>
<evidence type="ECO:0000313" key="12">
    <source>
        <dbReference type="EMBL" id="KJK80786.1"/>
    </source>
</evidence>
<protein>
    <recommendedName>
        <fullName evidence="14">Mitochondrial FAD carrier protein</fullName>
    </recommendedName>
</protein>
<evidence type="ECO:0000256" key="2">
    <source>
        <dbReference type="ARBA" id="ARBA00006375"/>
    </source>
</evidence>
<dbReference type="InterPro" id="IPR018108">
    <property type="entry name" value="MCP_transmembrane"/>
</dbReference>
<feature type="repeat" description="Solcar" evidence="10">
    <location>
        <begin position="36"/>
        <end position="126"/>
    </location>
</feature>
<evidence type="ECO:0000256" key="4">
    <source>
        <dbReference type="ARBA" id="ARBA00022692"/>
    </source>
</evidence>
<evidence type="ECO:0000256" key="10">
    <source>
        <dbReference type="PROSITE-ProRule" id="PRU00282"/>
    </source>
</evidence>
<dbReference type="GO" id="GO:0015215">
    <property type="term" value="F:nucleotide transmembrane transporter activity"/>
    <property type="evidence" value="ECO:0007669"/>
    <property type="project" value="UniProtKB-ARBA"/>
</dbReference>
<dbReference type="PRINTS" id="PR00926">
    <property type="entry name" value="MITOCARRIER"/>
</dbReference>
<accession>A0A0D9P3W8</accession>
<comment type="subcellular location">
    <subcellularLocation>
        <location evidence="1">Mitochondrion inner membrane</location>
        <topology evidence="1">Multi-pass membrane protein</topology>
    </subcellularLocation>
</comment>
<evidence type="ECO:0000256" key="7">
    <source>
        <dbReference type="ARBA" id="ARBA00022989"/>
    </source>
</evidence>
<evidence type="ECO:0000256" key="3">
    <source>
        <dbReference type="ARBA" id="ARBA00022448"/>
    </source>
</evidence>
<dbReference type="Gene3D" id="1.50.40.10">
    <property type="entry name" value="Mitochondrial carrier domain"/>
    <property type="match status" value="1"/>
</dbReference>